<dbReference type="AlphaFoldDB" id="A0A1I7BE58"/>
<accession>A0A1I7BE58</accession>
<gene>
    <name evidence="1" type="ORF">SAMN05192563_1004389</name>
</gene>
<dbReference type="Proteomes" id="UP000198844">
    <property type="component" value="Unassembled WGS sequence"/>
</dbReference>
<name>A0A1I7BE58_9BURK</name>
<protein>
    <recommendedName>
        <fullName evidence="3">TIR domain-containing protein</fullName>
    </recommendedName>
</protein>
<dbReference type="EMBL" id="FPBH01000004">
    <property type="protein sequence ID" value="SFT85391.1"/>
    <property type="molecule type" value="Genomic_DNA"/>
</dbReference>
<evidence type="ECO:0000313" key="1">
    <source>
        <dbReference type="EMBL" id="SFT85391.1"/>
    </source>
</evidence>
<sequence length="118" mass="13493">MLKDQGWNLYIDWQDHEMPPTPNRETACRIQLGIGASDWFLFLATESSTASRWCPWEIGFADGRKDVNRIVVIPTVDDRGRHYGNEYLQLYRHVEPTALGRLQFFEPGAILGKALGSL</sequence>
<proteinExistence type="predicted"/>
<organism evidence="1 2">
    <name type="scientific">Paraburkholderia aspalathi</name>
    <dbReference type="NCBI Taxonomy" id="1324617"/>
    <lineage>
        <taxon>Bacteria</taxon>
        <taxon>Pseudomonadati</taxon>
        <taxon>Pseudomonadota</taxon>
        <taxon>Betaproteobacteria</taxon>
        <taxon>Burkholderiales</taxon>
        <taxon>Burkholderiaceae</taxon>
        <taxon>Paraburkholderia</taxon>
    </lineage>
</organism>
<reference evidence="1 2" key="1">
    <citation type="submission" date="2016-10" db="EMBL/GenBank/DDBJ databases">
        <authorList>
            <person name="de Groot N.N."/>
        </authorList>
    </citation>
    <scope>NUCLEOTIDE SEQUENCE [LARGE SCALE GENOMIC DNA]</scope>
    <source>
        <strain evidence="1 2">LMG 27731</strain>
    </source>
</reference>
<dbReference type="InterPro" id="IPR035897">
    <property type="entry name" value="Toll_tir_struct_dom_sf"/>
</dbReference>
<dbReference type="Gene3D" id="3.40.50.10140">
    <property type="entry name" value="Toll/interleukin-1 receptor homology (TIR) domain"/>
    <property type="match status" value="1"/>
</dbReference>
<evidence type="ECO:0000313" key="2">
    <source>
        <dbReference type="Proteomes" id="UP000198844"/>
    </source>
</evidence>
<dbReference type="SUPFAM" id="SSF52200">
    <property type="entry name" value="Toll/Interleukin receptor TIR domain"/>
    <property type="match status" value="1"/>
</dbReference>
<evidence type="ECO:0008006" key="3">
    <source>
        <dbReference type="Google" id="ProtNLM"/>
    </source>
</evidence>